<dbReference type="Gene3D" id="1.10.8.20">
    <property type="entry name" value="N-terminal domain of phosphatidylinositol transfer protein sec14p"/>
    <property type="match status" value="1"/>
</dbReference>
<dbReference type="SUPFAM" id="SSF52087">
    <property type="entry name" value="CRAL/TRIO domain"/>
    <property type="match status" value="1"/>
</dbReference>
<dbReference type="InterPro" id="IPR036865">
    <property type="entry name" value="CRAL-TRIO_dom_sf"/>
</dbReference>
<accession>A0AAW2IDL2</accession>
<dbReference type="PROSITE" id="PS50191">
    <property type="entry name" value="CRAL_TRIO"/>
    <property type="match status" value="1"/>
</dbReference>
<protein>
    <recommendedName>
        <fullName evidence="1">CRAL-TRIO domain-containing protein</fullName>
    </recommendedName>
</protein>
<dbReference type="AlphaFoldDB" id="A0AAW2IDL2"/>
<dbReference type="PANTHER" id="PTHR10174">
    <property type="entry name" value="ALPHA-TOCOPHEROL TRANSFER PROTEIN-RELATED"/>
    <property type="match status" value="1"/>
</dbReference>
<reference evidence="2" key="1">
    <citation type="journal article" date="2024" name="Gigascience">
        <title>Chromosome-level genome of the poultry shaft louse Menopon gallinae provides insight into the host-switching and adaptive evolution of parasitic lice.</title>
        <authorList>
            <person name="Xu Y."/>
            <person name="Ma L."/>
            <person name="Liu S."/>
            <person name="Liang Y."/>
            <person name="Liu Q."/>
            <person name="He Z."/>
            <person name="Tian L."/>
            <person name="Duan Y."/>
            <person name="Cai W."/>
            <person name="Li H."/>
            <person name="Song F."/>
        </authorList>
    </citation>
    <scope>NUCLEOTIDE SEQUENCE</scope>
    <source>
        <strain evidence="2">Cailab_2023a</strain>
    </source>
</reference>
<dbReference type="InterPro" id="IPR011074">
    <property type="entry name" value="CRAL/TRIO_N_dom"/>
</dbReference>
<dbReference type="SMART" id="SM00516">
    <property type="entry name" value="SEC14"/>
    <property type="match status" value="1"/>
</dbReference>
<evidence type="ECO:0000259" key="1">
    <source>
        <dbReference type="PROSITE" id="PS50191"/>
    </source>
</evidence>
<gene>
    <name evidence="2" type="ORF">PYX00_001310</name>
</gene>
<dbReference type="PRINTS" id="PR00180">
    <property type="entry name" value="CRETINALDHBP"/>
</dbReference>
<comment type="caution">
    <text evidence="2">The sequence shown here is derived from an EMBL/GenBank/DDBJ whole genome shotgun (WGS) entry which is preliminary data.</text>
</comment>
<dbReference type="SUPFAM" id="SSF46938">
    <property type="entry name" value="CRAL/TRIO N-terminal domain"/>
    <property type="match status" value="1"/>
</dbReference>
<dbReference type="InterPro" id="IPR036273">
    <property type="entry name" value="CRAL/TRIO_N_dom_sf"/>
</dbReference>
<organism evidence="2">
    <name type="scientific">Menopon gallinae</name>
    <name type="common">poultry shaft louse</name>
    <dbReference type="NCBI Taxonomy" id="328185"/>
    <lineage>
        <taxon>Eukaryota</taxon>
        <taxon>Metazoa</taxon>
        <taxon>Ecdysozoa</taxon>
        <taxon>Arthropoda</taxon>
        <taxon>Hexapoda</taxon>
        <taxon>Insecta</taxon>
        <taxon>Pterygota</taxon>
        <taxon>Neoptera</taxon>
        <taxon>Paraneoptera</taxon>
        <taxon>Psocodea</taxon>
        <taxon>Troctomorpha</taxon>
        <taxon>Phthiraptera</taxon>
        <taxon>Amblycera</taxon>
        <taxon>Menoponidae</taxon>
        <taxon>Menopon</taxon>
    </lineage>
</organism>
<dbReference type="GO" id="GO:1902936">
    <property type="term" value="F:phosphatidylinositol bisphosphate binding"/>
    <property type="evidence" value="ECO:0007669"/>
    <property type="project" value="TreeGrafter"/>
</dbReference>
<dbReference type="Gene3D" id="3.40.525.10">
    <property type="entry name" value="CRAL-TRIO lipid binding domain"/>
    <property type="match status" value="1"/>
</dbReference>
<evidence type="ECO:0000313" key="2">
    <source>
        <dbReference type="EMBL" id="KAL0279833.1"/>
    </source>
</evidence>
<feature type="domain" description="CRAL-TRIO" evidence="1">
    <location>
        <begin position="45"/>
        <end position="208"/>
    </location>
</feature>
<dbReference type="EMBL" id="JARGDH010000001">
    <property type="protein sequence ID" value="KAL0279833.1"/>
    <property type="molecule type" value="Genomic_DNA"/>
</dbReference>
<dbReference type="Pfam" id="PF00650">
    <property type="entry name" value="CRAL_TRIO"/>
    <property type="match status" value="1"/>
</dbReference>
<dbReference type="InterPro" id="IPR001251">
    <property type="entry name" value="CRAL-TRIO_dom"/>
</dbReference>
<dbReference type="CDD" id="cd00170">
    <property type="entry name" value="SEC14"/>
    <property type="match status" value="1"/>
</dbReference>
<dbReference type="PANTHER" id="PTHR10174:SF120">
    <property type="entry name" value="CELLULAR RETINALDEHYDE BINDING PROTEIN"/>
    <property type="match status" value="1"/>
</dbReference>
<sequence>MDDNFLLRFLRIRKFNVPMAQHNLIKYLNFRQSLGHLLFNLDYLEPKVAELINSGYIFASPERDSSGRRVIIYLSDKMDPNKYTKVEMSKAHAIVYETLLEDEETQVMGVTHFADVKALGMSHISLWTPYEMAVVLRIGEQALPMRHKAIHILNFPPAFRYVFEFAVSRVSEKIKNRVMVHDSIKDLHGSLDSKCLPKEYGGTMPLAEMIDLWKQELARSKPNLLALDNMKSLVPIRRRNKIDAMEGSFKKLEID</sequence>
<proteinExistence type="predicted"/>
<dbReference type="SMART" id="SM01100">
    <property type="entry name" value="CRAL_TRIO_N"/>
    <property type="match status" value="1"/>
</dbReference>
<dbReference type="Gene3D" id="1.20.5.1200">
    <property type="entry name" value="Alpha-tocopherol transfer"/>
    <property type="match status" value="1"/>
</dbReference>
<name>A0AAW2IDL2_9NEOP</name>
<dbReference type="GO" id="GO:0016020">
    <property type="term" value="C:membrane"/>
    <property type="evidence" value="ECO:0007669"/>
    <property type="project" value="TreeGrafter"/>
</dbReference>